<evidence type="ECO:0000313" key="3">
    <source>
        <dbReference type="Proteomes" id="UP001066276"/>
    </source>
</evidence>
<dbReference type="GO" id="GO:0003676">
    <property type="term" value="F:nucleic acid binding"/>
    <property type="evidence" value="ECO:0007669"/>
    <property type="project" value="InterPro"/>
</dbReference>
<feature type="region of interest" description="Disordered" evidence="1">
    <location>
        <begin position="185"/>
        <end position="236"/>
    </location>
</feature>
<comment type="caution">
    <text evidence="2">The sequence shown here is derived from an EMBL/GenBank/DDBJ whole genome shotgun (WGS) entry which is preliminary data.</text>
</comment>
<dbReference type="InterPro" id="IPR036397">
    <property type="entry name" value="RNaseH_sf"/>
</dbReference>
<dbReference type="AlphaFoldDB" id="A0AAV7UU59"/>
<dbReference type="Proteomes" id="UP001066276">
    <property type="component" value="Chromosome 2_2"/>
</dbReference>
<name>A0AAV7UU59_PLEWA</name>
<dbReference type="EMBL" id="JANPWB010000004">
    <property type="protein sequence ID" value="KAJ1192635.1"/>
    <property type="molecule type" value="Genomic_DNA"/>
</dbReference>
<organism evidence="2 3">
    <name type="scientific">Pleurodeles waltl</name>
    <name type="common">Iberian ribbed newt</name>
    <dbReference type="NCBI Taxonomy" id="8319"/>
    <lineage>
        <taxon>Eukaryota</taxon>
        <taxon>Metazoa</taxon>
        <taxon>Chordata</taxon>
        <taxon>Craniata</taxon>
        <taxon>Vertebrata</taxon>
        <taxon>Euteleostomi</taxon>
        <taxon>Amphibia</taxon>
        <taxon>Batrachia</taxon>
        <taxon>Caudata</taxon>
        <taxon>Salamandroidea</taxon>
        <taxon>Salamandridae</taxon>
        <taxon>Pleurodelinae</taxon>
        <taxon>Pleurodeles</taxon>
    </lineage>
</organism>
<evidence type="ECO:0000256" key="1">
    <source>
        <dbReference type="SAM" id="MobiDB-lite"/>
    </source>
</evidence>
<accession>A0AAV7UU59</accession>
<feature type="compositionally biased region" description="Low complexity" evidence="1">
    <location>
        <begin position="188"/>
        <end position="201"/>
    </location>
</feature>
<proteinExistence type="predicted"/>
<reference evidence="2" key="1">
    <citation type="journal article" date="2022" name="bioRxiv">
        <title>Sequencing and chromosome-scale assembly of the giantPleurodeles waltlgenome.</title>
        <authorList>
            <person name="Brown T."/>
            <person name="Elewa A."/>
            <person name="Iarovenko S."/>
            <person name="Subramanian E."/>
            <person name="Araus A.J."/>
            <person name="Petzold A."/>
            <person name="Susuki M."/>
            <person name="Suzuki K.-i.T."/>
            <person name="Hayashi T."/>
            <person name="Toyoda A."/>
            <person name="Oliveira C."/>
            <person name="Osipova E."/>
            <person name="Leigh N.D."/>
            <person name="Simon A."/>
            <person name="Yun M.H."/>
        </authorList>
    </citation>
    <scope>NUCLEOTIDE SEQUENCE</scope>
    <source>
        <strain evidence="2">20211129_DDA</strain>
        <tissue evidence="2">Liver</tissue>
    </source>
</reference>
<dbReference type="Gene3D" id="3.30.420.10">
    <property type="entry name" value="Ribonuclease H-like superfamily/Ribonuclease H"/>
    <property type="match status" value="1"/>
</dbReference>
<sequence>MNGTLKSRIAKMCAATNLKRADALPLVLMLMRNTPERKTGLSPHEILMGRAMRLPVVPANALVNITDDMVLDYGKGLADVVRSFSQHLQANTLPPIHDPVVIVGMSVLDVKGATHTSAPETTTLTAMEKFKLDEKSLHDYINAQGELSSNFFYRLLNTEIRDGCNCTRRTFPLCRLHSEPASSWEGVSRWAGGRPSGGRPPSQRETQNHRGGLQTAERCSVGGTLAGGLRRPPELE</sequence>
<keyword evidence="3" id="KW-1185">Reference proteome</keyword>
<evidence type="ECO:0000313" key="2">
    <source>
        <dbReference type="EMBL" id="KAJ1192635.1"/>
    </source>
</evidence>
<protein>
    <submittedName>
        <fullName evidence="2">Uncharacterized protein</fullName>
    </submittedName>
</protein>
<gene>
    <name evidence="2" type="ORF">NDU88_001941</name>
</gene>